<reference evidence="1" key="1">
    <citation type="submission" date="2019-07" db="EMBL/GenBank/DDBJ databases">
        <authorList>
            <person name="Dittberner H."/>
        </authorList>
    </citation>
    <scope>NUCLEOTIDE SEQUENCE [LARGE SCALE GENOMIC DNA]</scope>
</reference>
<accession>A0A565CR32</accession>
<name>A0A565CR32_9BRAS</name>
<dbReference type="Proteomes" id="UP000489600">
    <property type="component" value="Unassembled WGS sequence"/>
</dbReference>
<dbReference type="EMBL" id="CABITT030000008">
    <property type="protein sequence ID" value="VVB15984.1"/>
    <property type="molecule type" value="Genomic_DNA"/>
</dbReference>
<sequence length="79" mass="8464">MEVMVSHLVSRVGARVEPALEIIGLTLTLGFERSILARLISSGLVLEVVTDTVICQTGRARMLGIGIGGLEIAETNRYP</sequence>
<keyword evidence="2" id="KW-1185">Reference proteome</keyword>
<proteinExistence type="predicted"/>
<gene>
    <name evidence="1" type="ORF">ANE_LOCUS26428</name>
</gene>
<evidence type="ECO:0000313" key="1">
    <source>
        <dbReference type="EMBL" id="VVB15984.1"/>
    </source>
</evidence>
<evidence type="ECO:0000313" key="2">
    <source>
        <dbReference type="Proteomes" id="UP000489600"/>
    </source>
</evidence>
<organism evidence="1 2">
    <name type="scientific">Arabis nemorensis</name>
    <dbReference type="NCBI Taxonomy" id="586526"/>
    <lineage>
        <taxon>Eukaryota</taxon>
        <taxon>Viridiplantae</taxon>
        <taxon>Streptophyta</taxon>
        <taxon>Embryophyta</taxon>
        <taxon>Tracheophyta</taxon>
        <taxon>Spermatophyta</taxon>
        <taxon>Magnoliopsida</taxon>
        <taxon>eudicotyledons</taxon>
        <taxon>Gunneridae</taxon>
        <taxon>Pentapetalae</taxon>
        <taxon>rosids</taxon>
        <taxon>malvids</taxon>
        <taxon>Brassicales</taxon>
        <taxon>Brassicaceae</taxon>
        <taxon>Arabideae</taxon>
        <taxon>Arabis</taxon>
    </lineage>
</organism>
<protein>
    <submittedName>
        <fullName evidence="1">Uncharacterized protein</fullName>
    </submittedName>
</protein>
<comment type="caution">
    <text evidence="1">The sequence shown here is derived from an EMBL/GenBank/DDBJ whole genome shotgun (WGS) entry which is preliminary data.</text>
</comment>
<dbReference type="AlphaFoldDB" id="A0A565CR32"/>